<dbReference type="GO" id="GO:0006865">
    <property type="term" value="P:amino acid transport"/>
    <property type="evidence" value="ECO:0007669"/>
    <property type="project" value="UniProtKB-KW"/>
</dbReference>
<proteinExistence type="inferred from homology"/>
<evidence type="ECO:0000256" key="7">
    <source>
        <dbReference type="ARBA" id="ARBA00022970"/>
    </source>
</evidence>
<comment type="caution">
    <text evidence="12">The sequence shown here is derived from an EMBL/GenBank/DDBJ whole genome shotgun (WGS) entry which is preliminary data.</text>
</comment>
<name>A0A165I5P2_9GAMM</name>
<dbReference type="PANTHER" id="PTHR30133">
    <property type="entry name" value="CATIONIC AMINO ACID TRANSPORTER, MEMBRANE COMPONENT"/>
    <property type="match status" value="1"/>
</dbReference>
<keyword evidence="6 10" id="KW-0812">Transmembrane</keyword>
<feature type="domain" description="ABC transmembrane type-1" evidence="11">
    <location>
        <begin position="25"/>
        <end position="224"/>
    </location>
</feature>
<sequence length="242" mass="26714">MSFFNAVAEQFDLVLLYKNILWDGFMLTIELGLCSLMVAIVLGTFAALGSFSESRFVRGTVTAYTTIIRGIPDIVLIFLFYYGMQTLLNKTMEAMGLEIYHINPFVAGVITIGFMFGAFMAESFRGALLAVPKGQKESALALGMSPARVYFKIVIPQAMRFALPGLNNNWLVLLKATALVSLINLQDFLAIAVKSGQSTRAPFTFLITVAIGYLLLTTVSIIVVKWLEKRFSKGVVRGAFYE</sequence>
<evidence type="ECO:0000256" key="5">
    <source>
        <dbReference type="ARBA" id="ARBA00022519"/>
    </source>
</evidence>
<feature type="transmembrane region" description="Helical" evidence="10">
    <location>
        <begin position="61"/>
        <end position="82"/>
    </location>
</feature>
<dbReference type="Gene3D" id="1.10.3720.10">
    <property type="entry name" value="MetI-like"/>
    <property type="match status" value="1"/>
</dbReference>
<evidence type="ECO:0000313" key="12">
    <source>
        <dbReference type="EMBL" id="MBS7823659.1"/>
    </source>
</evidence>
<protein>
    <submittedName>
        <fullName evidence="12">ABC transporter permease subunit</fullName>
    </submittedName>
</protein>
<evidence type="ECO:0000256" key="3">
    <source>
        <dbReference type="ARBA" id="ARBA00022448"/>
    </source>
</evidence>
<dbReference type="Pfam" id="PF00528">
    <property type="entry name" value="BPD_transp_1"/>
    <property type="match status" value="1"/>
</dbReference>
<dbReference type="InterPro" id="IPR010065">
    <property type="entry name" value="AA_ABC_transptr_permease_3TM"/>
</dbReference>
<gene>
    <name evidence="12" type="ORF">J7561_00385</name>
</gene>
<reference evidence="12" key="1">
    <citation type="submission" date="2021-03" db="EMBL/GenBank/DDBJ databases">
        <title>Identification and antibiotic profiling of Wohlfahrtiimonas chitiniclastica, an underestimated human pathogen.</title>
        <authorList>
            <person name="Kopf A."/>
            <person name="Bunk B."/>
            <person name="Coldewey S."/>
            <person name="Gunzer F."/>
            <person name="Riedel T."/>
            <person name="Schroettner P."/>
        </authorList>
    </citation>
    <scope>NUCLEOTIDE SEQUENCE</scope>
    <source>
        <strain evidence="12">DSM 100917</strain>
    </source>
</reference>
<dbReference type="InterPro" id="IPR000515">
    <property type="entry name" value="MetI-like"/>
</dbReference>
<dbReference type="NCBIfam" id="TIGR01726">
    <property type="entry name" value="HEQRo_perm_3TM"/>
    <property type="match status" value="1"/>
</dbReference>
<dbReference type="EMBL" id="JAGIBU010000001">
    <property type="protein sequence ID" value="MBS7823659.1"/>
    <property type="molecule type" value="Genomic_DNA"/>
</dbReference>
<dbReference type="GO" id="GO:0022857">
    <property type="term" value="F:transmembrane transporter activity"/>
    <property type="evidence" value="ECO:0007669"/>
    <property type="project" value="InterPro"/>
</dbReference>
<evidence type="ECO:0000256" key="4">
    <source>
        <dbReference type="ARBA" id="ARBA00022475"/>
    </source>
</evidence>
<dbReference type="GO" id="GO:0043190">
    <property type="term" value="C:ATP-binding cassette (ABC) transporter complex"/>
    <property type="evidence" value="ECO:0007669"/>
    <property type="project" value="InterPro"/>
</dbReference>
<feature type="transmembrane region" description="Helical" evidence="10">
    <location>
        <begin position="102"/>
        <end position="121"/>
    </location>
</feature>
<dbReference type="PROSITE" id="PS50928">
    <property type="entry name" value="ABC_TM1"/>
    <property type="match status" value="1"/>
</dbReference>
<dbReference type="SUPFAM" id="SSF161098">
    <property type="entry name" value="MetI-like"/>
    <property type="match status" value="1"/>
</dbReference>
<comment type="subcellular location">
    <subcellularLocation>
        <location evidence="1">Cell inner membrane</location>
        <topology evidence="1">Multi-pass membrane protein</topology>
    </subcellularLocation>
    <subcellularLocation>
        <location evidence="10">Cell membrane</location>
        <topology evidence="10">Multi-pass membrane protein</topology>
    </subcellularLocation>
</comment>
<dbReference type="InterPro" id="IPR035906">
    <property type="entry name" value="MetI-like_sf"/>
</dbReference>
<keyword evidence="9 10" id="KW-0472">Membrane</keyword>
<dbReference type="AlphaFoldDB" id="A0A165I5P2"/>
<evidence type="ECO:0000256" key="9">
    <source>
        <dbReference type="ARBA" id="ARBA00023136"/>
    </source>
</evidence>
<feature type="transmembrane region" description="Helical" evidence="10">
    <location>
        <begin position="170"/>
        <end position="193"/>
    </location>
</feature>
<dbReference type="InterPro" id="IPR051613">
    <property type="entry name" value="ABC_transp_permease_HisMQ"/>
</dbReference>
<feature type="transmembrane region" description="Helical" evidence="10">
    <location>
        <begin position="20"/>
        <end position="49"/>
    </location>
</feature>
<accession>A0A165I5P2</accession>
<evidence type="ECO:0000256" key="6">
    <source>
        <dbReference type="ARBA" id="ARBA00022692"/>
    </source>
</evidence>
<keyword evidence="3 10" id="KW-0813">Transport</keyword>
<keyword evidence="4" id="KW-1003">Cell membrane</keyword>
<feature type="transmembrane region" description="Helical" evidence="10">
    <location>
        <begin position="205"/>
        <end position="227"/>
    </location>
</feature>
<dbReference type="CDD" id="cd06261">
    <property type="entry name" value="TM_PBP2"/>
    <property type="match status" value="1"/>
</dbReference>
<organism evidence="12 13">
    <name type="scientific">Wohlfahrtiimonas chitiniclastica</name>
    <dbReference type="NCBI Taxonomy" id="400946"/>
    <lineage>
        <taxon>Bacteria</taxon>
        <taxon>Pseudomonadati</taxon>
        <taxon>Pseudomonadota</taxon>
        <taxon>Gammaproteobacteria</taxon>
        <taxon>Cardiobacteriales</taxon>
        <taxon>Ignatzschineriaceae</taxon>
        <taxon>Wohlfahrtiimonas</taxon>
    </lineage>
</organism>
<keyword evidence="8 10" id="KW-1133">Transmembrane helix</keyword>
<dbReference type="Proteomes" id="UP000680020">
    <property type="component" value="Unassembled WGS sequence"/>
</dbReference>
<evidence type="ECO:0000256" key="8">
    <source>
        <dbReference type="ARBA" id="ARBA00022989"/>
    </source>
</evidence>
<dbReference type="RefSeq" id="WP_008315014.1">
    <property type="nucleotide sequence ID" value="NZ_CP115969.1"/>
</dbReference>
<keyword evidence="5" id="KW-0997">Cell inner membrane</keyword>
<evidence type="ECO:0000256" key="2">
    <source>
        <dbReference type="ARBA" id="ARBA00010072"/>
    </source>
</evidence>
<evidence type="ECO:0000256" key="10">
    <source>
        <dbReference type="RuleBase" id="RU363032"/>
    </source>
</evidence>
<evidence type="ECO:0000256" key="1">
    <source>
        <dbReference type="ARBA" id="ARBA00004429"/>
    </source>
</evidence>
<evidence type="ECO:0000313" key="13">
    <source>
        <dbReference type="Proteomes" id="UP000680020"/>
    </source>
</evidence>
<comment type="similarity">
    <text evidence="2">Belongs to the binding-protein-dependent transport system permease family. HisMQ subfamily.</text>
</comment>
<keyword evidence="7" id="KW-0029">Amino-acid transport</keyword>
<evidence type="ECO:0000259" key="11">
    <source>
        <dbReference type="PROSITE" id="PS50928"/>
    </source>
</evidence>
<dbReference type="GeneID" id="58263308"/>